<evidence type="ECO:0000313" key="3">
    <source>
        <dbReference type="Proteomes" id="UP000266861"/>
    </source>
</evidence>
<gene>
    <name evidence="2" type="ORF">Glove_499g19</name>
</gene>
<sequence length="94" mass="11194">MQEVEIKTEELFYQNNISFDFINLSESNVYLLNKYIEDNLSEKKRYNKAHEKLENKIIQQLNNNGDDNCDLLKDIISIEPIHIEEFDKTIIISK</sequence>
<dbReference type="Proteomes" id="UP000266861">
    <property type="component" value="Unassembled WGS sequence"/>
</dbReference>
<dbReference type="EMBL" id="PQFF01000432">
    <property type="protein sequence ID" value="RHZ50424.1"/>
    <property type="molecule type" value="Genomic_DNA"/>
</dbReference>
<comment type="caution">
    <text evidence="2">The sequence shown here is derived from an EMBL/GenBank/DDBJ whole genome shotgun (WGS) entry which is preliminary data.</text>
</comment>
<proteinExistence type="predicted"/>
<accession>A0A397GLK9</accession>
<reference evidence="2 3" key="1">
    <citation type="submission" date="2018-08" db="EMBL/GenBank/DDBJ databases">
        <title>Genome and evolution of the arbuscular mycorrhizal fungus Diversispora epigaea (formerly Glomus versiforme) and its bacterial endosymbionts.</title>
        <authorList>
            <person name="Sun X."/>
            <person name="Fei Z."/>
            <person name="Harrison M."/>
        </authorList>
    </citation>
    <scope>NUCLEOTIDE SEQUENCE [LARGE SCALE GENOMIC DNA]</scope>
    <source>
        <strain evidence="2 3">IT104</strain>
    </source>
</reference>
<keyword evidence="1" id="KW-0175">Coiled coil</keyword>
<evidence type="ECO:0000256" key="1">
    <source>
        <dbReference type="SAM" id="Coils"/>
    </source>
</evidence>
<name>A0A397GLK9_9GLOM</name>
<dbReference type="AlphaFoldDB" id="A0A397GLK9"/>
<evidence type="ECO:0000313" key="2">
    <source>
        <dbReference type="EMBL" id="RHZ50424.1"/>
    </source>
</evidence>
<feature type="coiled-coil region" evidence="1">
    <location>
        <begin position="36"/>
        <end position="63"/>
    </location>
</feature>
<keyword evidence="3" id="KW-1185">Reference proteome</keyword>
<organism evidence="2 3">
    <name type="scientific">Diversispora epigaea</name>
    <dbReference type="NCBI Taxonomy" id="1348612"/>
    <lineage>
        <taxon>Eukaryota</taxon>
        <taxon>Fungi</taxon>
        <taxon>Fungi incertae sedis</taxon>
        <taxon>Mucoromycota</taxon>
        <taxon>Glomeromycotina</taxon>
        <taxon>Glomeromycetes</taxon>
        <taxon>Diversisporales</taxon>
        <taxon>Diversisporaceae</taxon>
        <taxon>Diversispora</taxon>
    </lineage>
</organism>
<protein>
    <submittedName>
        <fullName evidence="2">Uncharacterized protein</fullName>
    </submittedName>
</protein>